<dbReference type="Gene3D" id="1.20.5.110">
    <property type="match status" value="1"/>
</dbReference>
<name>A0AAN9VPU6_9ORTH</name>
<feature type="domain" description="V-SNARE coiled-coil homology" evidence="4">
    <location>
        <begin position="55"/>
        <end position="115"/>
    </location>
</feature>
<feature type="transmembrane region" description="Helical" evidence="3">
    <location>
        <begin position="119"/>
        <end position="140"/>
    </location>
</feature>
<dbReference type="GO" id="GO:0005802">
    <property type="term" value="C:trans-Golgi network"/>
    <property type="evidence" value="ECO:0007669"/>
    <property type="project" value="TreeGrafter"/>
</dbReference>
<dbReference type="Pfam" id="PF00957">
    <property type="entry name" value="Synaptobrevin"/>
    <property type="match status" value="1"/>
</dbReference>
<dbReference type="GO" id="GO:0090161">
    <property type="term" value="P:Golgi ribbon formation"/>
    <property type="evidence" value="ECO:0007669"/>
    <property type="project" value="InterPro"/>
</dbReference>
<dbReference type="GO" id="GO:0035493">
    <property type="term" value="P:SNARE complex assembly"/>
    <property type="evidence" value="ECO:0007669"/>
    <property type="project" value="TreeGrafter"/>
</dbReference>
<dbReference type="InterPro" id="IPR042855">
    <property type="entry name" value="V_SNARE_CC"/>
</dbReference>
<gene>
    <name evidence="5" type="ORF">R5R35_007505</name>
</gene>
<evidence type="ECO:0000256" key="2">
    <source>
        <dbReference type="SAM" id="MobiDB-lite"/>
    </source>
</evidence>
<dbReference type="InterPro" id="IPR042887">
    <property type="entry name" value="VAMP4"/>
</dbReference>
<organism evidence="5 6">
    <name type="scientific">Gryllus longicercus</name>
    <dbReference type="NCBI Taxonomy" id="2509291"/>
    <lineage>
        <taxon>Eukaryota</taxon>
        <taxon>Metazoa</taxon>
        <taxon>Ecdysozoa</taxon>
        <taxon>Arthropoda</taxon>
        <taxon>Hexapoda</taxon>
        <taxon>Insecta</taxon>
        <taxon>Pterygota</taxon>
        <taxon>Neoptera</taxon>
        <taxon>Polyneoptera</taxon>
        <taxon>Orthoptera</taxon>
        <taxon>Ensifera</taxon>
        <taxon>Gryllidea</taxon>
        <taxon>Grylloidea</taxon>
        <taxon>Gryllidae</taxon>
        <taxon>Gryllinae</taxon>
        <taxon>Gryllus</taxon>
    </lineage>
</organism>
<evidence type="ECO:0000313" key="5">
    <source>
        <dbReference type="EMBL" id="KAK7868058.1"/>
    </source>
</evidence>
<dbReference type="PROSITE" id="PS50892">
    <property type="entry name" value="V_SNARE"/>
    <property type="match status" value="1"/>
</dbReference>
<keyword evidence="3" id="KW-0472">Membrane</keyword>
<keyword evidence="3" id="KW-1133">Transmembrane helix</keyword>
<sequence>MPPKFKRTFSLEEATSSNREETAVLLEHKSGSEDEDYFLNGPTGKTSFGNQDDERVRQVQAQIAEVTGVMRDNVGKIMERGDQLENLQVASDRLSAASYDFQSASTRIKRRAWAQHMKIRAIIAALSVLVIVGILVPIIVHYSS</sequence>
<dbReference type="AlphaFoldDB" id="A0AAN9VPU6"/>
<proteinExistence type="predicted"/>
<keyword evidence="1" id="KW-0175">Coiled coil</keyword>
<keyword evidence="6" id="KW-1185">Reference proteome</keyword>
<reference evidence="5 6" key="1">
    <citation type="submission" date="2024-03" db="EMBL/GenBank/DDBJ databases">
        <title>The genome assembly and annotation of the cricket Gryllus longicercus Weissman &amp; Gray.</title>
        <authorList>
            <person name="Szrajer S."/>
            <person name="Gray D."/>
            <person name="Ylla G."/>
        </authorList>
    </citation>
    <scope>NUCLEOTIDE SEQUENCE [LARGE SCALE GENOMIC DNA]</scope>
    <source>
        <strain evidence="5">DAG 2021-001</strain>
        <tissue evidence="5">Whole body minus gut</tissue>
    </source>
</reference>
<dbReference type="InterPro" id="IPR001388">
    <property type="entry name" value="Synaptobrevin-like"/>
</dbReference>
<dbReference type="EMBL" id="JAZDUA010000101">
    <property type="protein sequence ID" value="KAK7868058.1"/>
    <property type="molecule type" value="Genomic_DNA"/>
</dbReference>
<accession>A0AAN9VPU6</accession>
<feature type="region of interest" description="Disordered" evidence="2">
    <location>
        <begin position="1"/>
        <end position="20"/>
    </location>
</feature>
<dbReference type="SUPFAM" id="SSF58038">
    <property type="entry name" value="SNARE fusion complex"/>
    <property type="match status" value="1"/>
</dbReference>
<keyword evidence="3" id="KW-0812">Transmembrane</keyword>
<evidence type="ECO:0000256" key="1">
    <source>
        <dbReference type="PROSITE-ProRule" id="PRU00290"/>
    </source>
</evidence>
<dbReference type="PANTHER" id="PTHR46897:SF1">
    <property type="entry name" value="VESICLE-ASSOCIATED MEMBRANE PROTEIN 4"/>
    <property type="match status" value="1"/>
</dbReference>
<comment type="caution">
    <text evidence="5">The sequence shown here is derived from an EMBL/GenBank/DDBJ whole genome shotgun (WGS) entry which is preliminary data.</text>
</comment>
<protein>
    <recommendedName>
        <fullName evidence="4">V-SNARE coiled-coil homology domain-containing protein</fullName>
    </recommendedName>
</protein>
<evidence type="ECO:0000313" key="6">
    <source>
        <dbReference type="Proteomes" id="UP001378592"/>
    </source>
</evidence>
<dbReference type="PANTHER" id="PTHR46897">
    <property type="entry name" value="VESICLE-ASSOCIATED MEMBRANE PROTEIN 4"/>
    <property type="match status" value="1"/>
</dbReference>
<dbReference type="Proteomes" id="UP001378592">
    <property type="component" value="Unassembled WGS sequence"/>
</dbReference>
<evidence type="ECO:0000259" key="4">
    <source>
        <dbReference type="PROSITE" id="PS50892"/>
    </source>
</evidence>
<evidence type="ECO:0000256" key="3">
    <source>
        <dbReference type="SAM" id="Phobius"/>
    </source>
</evidence>
<dbReference type="PRINTS" id="PR00219">
    <property type="entry name" value="SYNAPTOBREVN"/>
</dbReference>
<dbReference type="GO" id="GO:0031201">
    <property type="term" value="C:SNARE complex"/>
    <property type="evidence" value="ECO:0007669"/>
    <property type="project" value="TreeGrafter"/>
</dbReference>